<comment type="caution">
    <text evidence="3">The sequence shown here is derived from an EMBL/GenBank/DDBJ whole genome shotgun (WGS) entry which is preliminary data.</text>
</comment>
<dbReference type="Gene3D" id="2.60.40.290">
    <property type="match status" value="1"/>
</dbReference>
<dbReference type="RefSeq" id="WP_184846516.1">
    <property type="nucleotide sequence ID" value="NZ_JACHMN010000003.1"/>
</dbReference>
<dbReference type="GO" id="GO:0030247">
    <property type="term" value="F:polysaccharide binding"/>
    <property type="evidence" value="ECO:0007669"/>
    <property type="project" value="UniProtKB-UniRule"/>
</dbReference>
<proteinExistence type="predicted"/>
<accession>A0A841C229</accession>
<evidence type="ECO:0000259" key="2">
    <source>
        <dbReference type="PROSITE" id="PS51173"/>
    </source>
</evidence>
<feature type="domain" description="CBM2" evidence="2">
    <location>
        <begin position="25"/>
        <end position="136"/>
    </location>
</feature>
<evidence type="ECO:0000313" key="3">
    <source>
        <dbReference type="EMBL" id="MBB5874404.1"/>
    </source>
</evidence>
<reference evidence="3 4" key="1">
    <citation type="submission" date="2020-08" db="EMBL/GenBank/DDBJ databases">
        <title>Sequencing the genomes of 1000 actinobacteria strains.</title>
        <authorList>
            <person name="Klenk H.-P."/>
        </authorList>
    </citation>
    <scope>NUCLEOTIDE SEQUENCE [LARGE SCALE GENOMIC DNA]</scope>
    <source>
        <strain evidence="3 4">DSM 45362</strain>
    </source>
</reference>
<dbReference type="EMBL" id="JACHMN010000003">
    <property type="protein sequence ID" value="MBB5874404.1"/>
    <property type="molecule type" value="Genomic_DNA"/>
</dbReference>
<dbReference type="SMART" id="SM00637">
    <property type="entry name" value="CBD_II"/>
    <property type="match status" value="1"/>
</dbReference>
<dbReference type="InterPro" id="IPR001919">
    <property type="entry name" value="CBD2"/>
</dbReference>
<dbReference type="InterPro" id="IPR012291">
    <property type="entry name" value="CBM2_carb-bd_dom_sf"/>
</dbReference>
<organism evidence="3 4">
    <name type="scientific">Allocatelliglobosispora scoriae</name>
    <dbReference type="NCBI Taxonomy" id="643052"/>
    <lineage>
        <taxon>Bacteria</taxon>
        <taxon>Bacillati</taxon>
        <taxon>Actinomycetota</taxon>
        <taxon>Actinomycetes</taxon>
        <taxon>Micromonosporales</taxon>
        <taxon>Micromonosporaceae</taxon>
        <taxon>Allocatelliglobosispora</taxon>
    </lineage>
</organism>
<feature type="signal peptide" evidence="1">
    <location>
        <begin position="1"/>
        <end position="31"/>
    </location>
</feature>
<evidence type="ECO:0000256" key="1">
    <source>
        <dbReference type="SAM" id="SignalP"/>
    </source>
</evidence>
<feature type="chain" id="PRO_5032411660" description="CBM2 domain-containing protein" evidence="1">
    <location>
        <begin position="32"/>
        <end position="136"/>
    </location>
</feature>
<dbReference type="AlphaFoldDB" id="A0A841C229"/>
<protein>
    <recommendedName>
        <fullName evidence="2">CBM2 domain-containing protein</fullName>
    </recommendedName>
</protein>
<sequence length="136" mass="14173">MSTNSTRTRVRAAIALAALASAVLVPAPAAAATVPPTITCTYRLNTWPGGFSADLVIANSGPAIDGWTARWTFATPTRVMITWAASLTQPSPYENVATPVPWNRVIGTGKSFTFGWTAAAPATEVPTDITINGVPC</sequence>
<dbReference type="SUPFAM" id="SSF49384">
    <property type="entry name" value="Carbohydrate-binding domain"/>
    <property type="match status" value="1"/>
</dbReference>
<dbReference type="Pfam" id="PF00553">
    <property type="entry name" value="CBM_2"/>
    <property type="match status" value="1"/>
</dbReference>
<name>A0A841C229_9ACTN</name>
<dbReference type="PROSITE" id="PS51173">
    <property type="entry name" value="CBM2"/>
    <property type="match status" value="1"/>
</dbReference>
<dbReference type="GO" id="GO:0005975">
    <property type="term" value="P:carbohydrate metabolic process"/>
    <property type="evidence" value="ECO:0007669"/>
    <property type="project" value="InterPro"/>
</dbReference>
<dbReference type="InterPro" id="IPR008965">
    <property type="entry name" value="CBM2/CBM3_carb-bd_dom_sf"/>
</dbReference>
<dbReference type="Proteomes" id="UP000587527">
    <property type="component" value="Unassembled WGS sequence"/>
</dbReference>
<dbReference type="GO" id="GO:0004553">
    <property type="term" value="F:hydrolase activity, hydrolyzing O-glycosyl compounds"/>
    <property type="evidence" value="ECO:0007669"/>
    <property type="project" value="InterPro"/>
</dbReference>
<keyword evidence="4" id="KW-1185">Reference proteome</keyword>
<gene>
    <name evidence="3" type="ORF">F4553_007838</name>
</gene>
<evidence type="ECO:0000313" key="4">
    <source>
        <dbReference type="Proteomes" id="UP000587527"/>
    </source>
</evidence>
<keyword evidence="1" id="KW-0732">Signal</keyword>